<comment type="caution">
    <text evidence="1">The sequence shown here is derived from an EMBL/GenBank/DDBJ whole genome shotgun (WGS) entry which is preliminary data.</text>
</comment>
<evidence type="ECO:0000313" key="1">
    <source>
        <dbReference type="EMBL" id="OMJ92842.1"/>
    </source>
</evidence>
<sequence>MSAKHRRTPSAMPANGFFAFDEDPGIPFPSTLNFSPPAIHTFEVCDKEYFKLPSKTTTNTDLKFPQNFSYNSSTSSNNDLCSFKSDSSENILQNIDQLHEFNEENETSHDESKENPIIELKIVIKEIIKTRKMLMDRLDTIRKDIKEQLGHIFSSIV</sequence>
<protein>
    <submittedName>
        <fullName evidence="1">Uncharacterized protein</fullName>
    </submittedName>
</protein>
<reference evidence="1 2" key="1">
    <citation type="submission" date="2016-11" db="EMBL/GenBank/DDBJ databases">
        <title>The macronuclear genome of Stentor coeruleus: a giant cell with tiny introns.</title>
        <authorList>
            <person name="Slabodnick M."/>
            <person name="Ruby J.G."/>
            <person name="Reiff S.B."/>
            <person name="Swart E.C."/>
            <person name="Gosai S."/>
            <person name="Prabakaran S."/>
            <person name="Witkowska E."/>
            <person name="Larue G.E."/>
            <person name="Fisher S."/>
            <person name="Freeman R.M."/>
            <person name="Gunawardena J."/>
            <person name="Chu W."/>
            <person name="Stover N.A."/>
            <person name="Gregory B.D."/>
            <person name="Nowacki M."/>
            <person name="Derisi J."/>
            <person name="Roy S.W."/>
            <person name="Marshall W.F."/>
            <person name="Sood P."/>
        </authorList>
    </citation>
    <scope>NUCLEOTIDE SEQUENCE [LARGE SCALE GENOMIC DNA]</scope>
    <source>
        <strain evidence="1">WM001</strain>
    </source>
</reference>
<dbReference type="AlphaFoldDB" id="A0A1R2CV10"/>
<accession>A0A1R2CV10</accession>
<organism evidence="1 2">
    <name type="scientific">Stentor coeruleus</name>
    <dbReference type="NCBI Taxonomy" id="5963"/>
    <lineage>
        <taxon>Eukaryota</taxon>
        <taxon>Sar</taxon>
        <taxon>Alveolata</taxon>
        <taxon>Ciliophora</taxon>
        <taxon>Postciliodesmatophora</taxon>
        <taxon>Heterotrichea</taxon>
        <taxon>Heterotrichida</taxon>
        <taxon>Stentoridae</taxon>
        <taxon>Stentor</taxon>
    </lineage>
</organism>
<keyword evidence="2" id="KW-1185">Reference proteome</keyword>
<dbReference type="EMBL" id="MPUH01000053">
    <property type="protein sequence ID" value="OMJ92842.1"/>
    <property type="molecule type" value="Genomic_DNA"/>
</dbReference>
<evidence type="ECO:0000313" key="2">
    <source>
        <dbReference type="Proteomes" id="UP000187209"/>
    </source>
</evidence>
<name>A0A1R2CV10_9CILI</name>
<dbReference type="Proteomes" id="UP000187209">
    <property type="component" value="Unassembled WGS sequence"/>
</dbReference>
<gene>
    <name evidence="1" type="ORF">SteCoe_4290</name>
</gene>
<proteinExistence type="predicted"/>